<evidence type="ECO:0000259" key="2">
    <source>
        <dbReference type="PROSITE" id="PS50157"/>
    </source>
</evidence>
<name>A0A2I1GQS6_9GLOM</name>
<accession>A0A2I1GQS6</accession>
<protein>
    <recommendedName>
        <fullName evidence="2">C2H2-type domain-containing protein</fullName>
    </recommendedName>
</protein>
<dbReference type="PROSITE" id="PS50157">
    <property type="entry name" value="ZINC_FINGER_C2H2_2"/>
    <property type="match status" value="1"/>
</dbReference>
<dbReference type="VEuPathDB" id="FungiDB:RhiirFUN_019158"/>
<comment type="caution">
    <text evidence="3">The sequence shown here is derived from an EMBL/GenBank/DDBJ whole genome shotgun (WGS) entry which is preliminary data.</text>
</comment>
<keyword evidence="4" id="KW-1185">Reference proteome</keyword>
<dbReference type="GO" id="GO:0008270">
    <property type="term" value="F:zinc ion binding"/>
    <property type="evidence" value="ECO:0007669"/>
    <property type="project" value="UniProtKB-KW"/>
</dbReference>
<dbReference type="SMART" id="SM00355">
    <property type="entry name" value="ZnF_C2H2"/>
    <property type="match status" value="1"/>
</dbReference>
<evidence type="ECO:0000313" key="3">
    <source>
        <dbReference type="EMBL" id="PKY48996.1"/>
    </source>
</evidence>
<keyword evidence="1" id="KW-0863">Zinc-finger</keyword>
<dbReference type="AlphaFoldDB" id="A0A2I1GQS6"/>
<reference evidence="3 4" key="1">
    <citation type="submission" date="2015-10" db="EMBL/GenBank/DDBJ databases">
        <title>Genome analyses suggest a sexual origin of heterokaryosis in a supposedly ancient asexual fungus.</title>
        <authorList>
            <person name="Ropars J."/>
            <person name="Sedzielewska K."/>
            <person name="Noel J."/>
            <person name="Charron P."/>
            <person name="Farinelli L."/>
            <person name="Marton T."/>
            <person name="Kruger M."/>
            <person name="Pelin A."/>
            <person name="Brachmann A."/>
            <person name="Corradi N."/>
        </authorList>
    </citation>
    <scope>NUCLEOTIDE SEQUENCE [LARGE SCALE GENOMIC DNA]</scope>
    <source>
        <strain evidence="3 4">A4</strain>
    </source>
</reference>
<organism evidence="3 4">
    <name type="scientific">Rhizophagus irregularis</name>
    <dbReference type="NCBI Taxonomy" id="588596"/>
    <lineage>
        <taxon>Eukaryota</taxon>
        <taxon>Fungi</taxon>
        <taxon>Fungi incertae sedis</taxon>
        <taxon>Mucoromycota</taxon>
        <taxon>Glomeromycotina</taxon>
        <taxon>Glomeromycetes</taxon>
        <taxon>Glomerales</taxon>
        <taxon>Glomeraceae</taxon>
        <taxon>Rhizophagus</taxon>
    </lineage>
</organism>
<sequence>MFNCPYQNCKRTFSRRAALREHTKSHKGQAYWEILNSVSEDSCIEKVECSREFVITDNVDEREYNVDNDHNVDDDNNAIMEIVNEDVVNENIADESVVDRSVIDENIMDRVQGREFVSSMDIKHLLYLKTKILKYEDEEYFLYHRPIFEAIKELLSNIDIINHCQWNCSPDYITNENGHRERVYGEQWSGMWWENAQKSIGTGLKKVLSIILYSDATTLDHFGKSSEHPVYLSLGNIPNWRRNKRDAKVLLGILPKLKPLHNRKENKSEFASAKRMLYQYCFDIMTKPIYECDGLDIKTDNQIIWAFPFLSEFIGDLPEDASLTLTYSSSRSSHPCHICTVTIDELNNINLSQSQIELRTPNNMQVVINNNLCHEYSIHPMRNIFWKFPELNIYSAAVPDRMHHCDLGLFNYQVNFARKYVQLYCGKDGIDEFDKRLAKIPRFPELKIFKSGLGNIARFTAAEFRNMMKQLVFVIDGLIVAKRKSNLSLFQAKQHDSKLVDLFVSWNRMYIFSRKDTFTDSELDNFQVRHDSILNYLQKITSPPSIKKHRQIRTLGGIEGSFTLDTFNDFVDEYRTTHFLALEAEKAFEVLIDSLNQYFDLIENITDKDVEATIIKWYTSAFIREVDTIRAKSNYYNAPAFSDITINMNEEEAEKYNTIDGVCFAKILMLFGLKIPGHDEQELALVHWGFVSL</sequence>
<dbReference type="VEuPathDB" id="FungiDB:FUN_022043"/>
<keyword evidence="1" id="KW-0862">Zinc</keyword>
<dbReference type="VEuPathDB" id="FungiDB:RhiirFUN_011371"/>
<keyword evidence="1" id="KW-0479">Metal-binding</keyword>
<dbReference type="PROSITE" id="PS00028">
    <property type="entry name" value="ZINC_FINGER_C2H2_1"/>
    <property type="match status" value="1"/>
</dbReference>
<dbReference type="EMBL" id="LLXI01000694">
    <property type="protein sequence ID" value="PKY48996.1"/>
    <property type="molecule type" value="Genomic_DNA"/>
</dbReference>
<proteinExistence type="predicted"/>
<gene>
    <name evidence="3" type="ORF">RhiirA4_422610</name>
</gene>
<dbReference type="InterPro" id="IPR041078">
    <property type="entry name" value="Plavaka"/>
</dbReference>
<dbReference type="Proteomes" id="UP000234323">
    <property type="component" value="Unassembled WGS sequence"/>
</dbReference>
<dbReference type="InterPro" id="IPR013087">
    <property type="entry name" value="Znf_C2H2_type"/>
</dbReference>
<dbReference type="VEuPathDB" id="FungiDB:RhiirA1_387897"/>
<dbReference type="VEuPathDB" id="FungiDB:FUN_020187"/>
<evidence type="ECO:0000256" key="1">
    <source>
        <dbReference type="PROSITE-ProRule" id="PRU00042"/>
    </source>
</evidence>
<evidence type="ECO:0000313" key="4">
    <source>
        <dbReference type="Proteomes" id="UP000234323"/>
    </source>
</evidence>
<dbReference type="Gene3D" id="3.30.160.60">
    <property type="entry name" value="Classic Zinc Finger"/>
    <property type="match status" value="1"/>
</dbReference>
<dbReference type="Pfam" id="PF18759">
    <property type="entry name" value="Plavaka"/>
    <property type="match status" value="1"/>
</dbReference>
<feature type="domain" description="C2H2-type" evidence="2">
    <location>
        <begin position="2"/>
        <end position="31"/>
    </location>
</feature>